<dbReference type="Pfam" id="PF13966">
    <property type="entry name" value="zf-RVT"/>
    <property type="match status" value="1"/>
</dbReference>
<dbReference type="Gramene" id="TuG1812G0600004028.01.T01">
    <property type="protein sequence ID" value="TuG1812G0600004028.01.T01.cds417624"/>
    <property type="gene ID" value="TuG1812G0600004028.01"/>
</dbReference>
<reference evidence="2" key="2">
    <citation type="submission" date="2018-03" db="EMBL/GenBank/DDBJ databases">
        <title>The Triticum urartu genome reveals the dynamic nature of wheat genome evolution.</title>
        <authorList>
            <person name="Ling H."/>
            <person name="Ma B."/>
            <person name="Shi X."/>
            <person name="Liu H."/>
            <person name="Dong L."/>
            <person name="Sun H."/>
            <person name="Cao Y."/>
            <person name="Gao Q."/>
            <person name="Zheng S."/>
            <person name="Li Y."/>
            <person name="Yu Y."/>
            <person name="Du H."/>
            <person name="Qi M."/>
            <person name="Li Y."/>
            <person name="Yu H."/>
            <person name="Cui Y."/>
            <person name="Wang N."/>
            <person name="Chen C."/>
            <person name="Wu H."/>
            <person name="Zhao Y."/>
            <person name="Zhang J."/>
            <person name="Li Y."/>
            <person name="Zhou W."/>
            <person name="Zhang B."/>
            <person name="Hu W."/>
            <person name="Eijk M."/>
            <person name="Tang J."/>
            <person name="Witsenboer H."/>
            <person name="Zhao S."/>
            <person name="Li Z."/>
            <person name="Zhang A."/>
            <person name="Wang D."/>
            <person name="Liang C."/>
        </authorList>
    </citation>
    <scope>NUCLEOTIDE SEQUENCE [LARGE SCALE GENOMIC DNA]</scope>
    <source>
        <strain evidence="2">cv. G1812</strain>
    </source>
</reference>
<keyword evidence="3" id="KW-1185">Reference proteome</keyword>
<sequence length="63" mass="7436">MIESDGAIQIWKSRAPNSCKFFVWLAARNRCWTTDRLQRRQLPHPSACPFCDQAQEMIDHLLF</sequence>
<reference evidence="3" key="1">
    <citation type="journal article" date="2013" name="Nature">
        <title>Draft genome of the wheat A-genome progenitor Triticum urartu.</title>
        <authorList>
            <person name="Ling H.Q."/>
            <person name="Zhao S."/>
            <person name="Liu D."/>
            <person name="Wang J."/>
            <person name="Sun H."/>
            <person name="Zhang C."/>
            <person name="Fan H."/>
            <person name="Li D."/>
            <person name="Dong L."/>
            <person name="Tao Y."/>
            <person name="Gao C."/>
            <person name="Wu H."/>
            <person name="Li Y."/>
            <person name="Cui Y."/>
            <person name="Guo X."/>
            <person name="Zheng S."/>
            <person name="Wang B."/>
            <person name="Yu K."/>
            <person name="Liang Q."/>
            <person name="Yang W."/>
            <person name="Lou X."/>
            <person name="Chen J."/>
            <person name="Feng M."/>
            <person name="Jian J."/>
            <person name="Zhang X."/>
            <person name="Luo G."/>
            <person name="Jiang Y."/>
            <person name="Liu J."/>
            <person name="Wang Z."/>
            <person name="Sha Y."/>
            <person name="Zhang B."/>
            <person name="Wu H."/>
            <person name="Tang D."/>
            <person name="Shen Q."/>
            <person name="Xue P."/>
            <person name="Zou S."/>
            <person name="Wang X."/>
            <person name="Liu X."/>
            <person name="Wang F."/>
            <person name="Yang Y."/>
            <person name="An X."/>
            <person name="Dong Z."/>
            <person name="Zhang K."/>
            <person name="Zhang X."/>
            <person name="Luo M.C."/>
            <person name="Dvorak J."/>
            <person name="Tong Y."/>
            <person name="Wang J."/>
            <person name="Yang H."/>
            <person name="Li Z."/>
            <person name="Wang D."/>
            <person name="Zhang A."/>
            <person name="Wang J."/>
        </authorList>
    </citation>
    <scope>NUCLEOTIDE SEQUENCE</scope>
    <source>
        <strain evidence="3">cv. G1812</strain>
    </source>
</reference>
<evidence type="ECO:0000259" key="1">
    <source>
        <dbReference type="Pfam" id="PF13966"/>
    </source>
</evidence>
<dbReference type="Proteomes" id="UP000015106">
    <property type="component" value="Chromosome 6"/>
</dbReference>
<reference evidence="2" key="3">
    <citation type="submission" date="2022-06" db="UniProtKB">
        <authorList>
            <consortium name="EnsemblPlants"/>
        </authorList>
    </citation>
    <scope>IDENTIFICATION</scope>
</reference>
<dbReference type="AlphaFoldDB" id="A0A8R7UVR8"/>
<accession>A0A8R7UVR8</accession>
<feature type="domain" description="Reverse transcriptase zinc-binding" evidence="1">
    <location>
        <begin position="9"/>
        <end position="63"/>
    </location>
</feature>
<evidence type="ECO:0000313" key="3">
    <source>
        <dbReference type="Proteomes" id="UP000015106"/>
    </source>
</evidence>
<dbReference type="InterPro" id="IPR026960">
    <property type="entry name" value="RVT-Znf"/>
</dbReference>
<evidence type="ECO:0000313" key="2">
    <source>
        <dbReference type="EnsemblPlants" id="TuG1812G0600004028.01.T01.cds417624"/>
    </source>
</evidence>
<protein>
    <recommendedName>
        <fullName evidence="1">Reverse transcriptase zinc-binding domain-containing protein</fullName>
    </recommendedName>
</protein>
<proteinExistence type="predicted"/>
<organism evidence="2 3">
    <name type="scientific">Triticum urartu</name>
    <name type="common">Red wild einkorn</name>
    <name type="synonym">Crithodium urartu</name>
    <dbReference type="NCBI Taxonomy" id="4572"/>
    <lineage>
        <taxon>Eukaryota</taxon>
        <taxon>Viridiplantae</taxon>
        <taxon>Streptophyta</taxon>
        <taxon>Embryophyta</taxon>
        <taxon>Tracheophyta</taxon>
        <taxon>Spermatophyta</taxon>
        <taxon>Magnoliopsida</taxon>
        <taxon>Liliopsida</taxon>
        <taxon>Poales</taxon>
        <taxon>Poaceae</taxon>
        <taxon>BOP clade</taxon>
        <taxon>Pooideae</taxon>
        <taxon>Triticodae</taxon>
        <taxon>Triticeae</taxon>
        <taxon>Triticinae</taxon>
        <taxon>Triticum</taxon>
    </lineage>
</organism>
<name>A0A8R7UVR8_TRIUA</name>
<dbReference type="EnsemblPlants" id="TuG1812G0600004028.01.T01">
    <property type="protein sequence ID" value="TuG1812G0600004028.01.T01.cds417624"/>
    <property type="gene ID" value="TuG1812G0600004028.01"/>
</dbReference>